<organism evidence="1">
    <name type="scientific">marine sediment metagenome</name>
    <dbReference type="NCBI Taxonomy" id="412755"/>
    <lineage>
        <taxon>unclassified sequences</taxon>
        <taxon>metagenomes</taxon>
        <taxon>ecological metagenomes</taxon>
    </lineage>
</organism>
<gene>
    <name evidence="1" type="ORF">S01H1_31641</name>
</gene>
<feature type="non-terminal residue" evidence="1">
    <location>
        <position position="1"/>
    </location>
</feature>
<dbReference type="EMBL" id="BARS01019535">
    <property type="protein sequence ID" value="GAF91976.1"/>
    <property type="molecule type" value="Genomic_DNA"/>
</dbReference>
<sequence>ELESIESLIAQETAATGLLQSQASLIEPQIAEVEATRDIFDGTFNTLADIRIEVNADASQIVTSCPMGISLTGVDHVVNSATVSGVSPTEHSIFVYARSLRASGRFSTVIISSIEAIEEEGEVTGFEFEFLLGPEE</sequence>
<proteinExistence type="predicted"/>
<protein>
    <submittedName>
        <fullName evidence="1">Uncharacterized protein</fullName>
    </submittedName>
</protein>
<reference evidence="1" key="1">
    <citation type="journal article" date="2014" name="Front. Microbiol.">
        <title>High frequency of phylogenetically diverse reductive dehalogenase-homologous genes in deep subseafloor sedimentary metagenomes.</title>
        <authorList>
            <person name="Kawai M."/>
            <person name="Futagami T."/>
            <person name="Toyoda A."/>
            <person name="Takaki Y."/>
            <person name="Nishi S."/>
            <person name="Hori S."/>
            <person name="Arai W."/>
            <person name="Tsubouchi T."/>
            <person name="Morono Y."/>
            <person name="Uchiyama I."/>
            <person name="Ito T."/>
            <person name="Fujiyama A."/>
            <person name="Inagaki F."/>
            <person name="Takami H."/>
        </authorList>
    </citation>
    <scope>NUCLEOTIDE SEQUENCE</scope>
    <source>
        <strain evidence="1">Expedition CK06-06</strain>
    </source>
</reference>
<accession>X0TXV9</accession>
<dbReference type="InterPro" id="IPR007813">
    <property type="entry name" value="PilN"/>
</dbReference>
<comment type="caution">
    <text evidence="1">The sequence shown here is derived from an EMBL/GenBank/DDBJ whole genome shotgun (WGS) entry which is preliminary data.</text>
</comment>
<dbReference type="Pfam" id="PF05137">
    <property type="entry name" value="PilN"/>
    <property type="match status" value="1"/>
</dbReference>
<evidence type="ECO:0000313" key="1">
    <source>
        <dbReference type="EMBL" id="GAF91976.1"/>
    </source>
</evidence>
<name>X0TXV9_9ZZZZ</name>
<dbReference type="AlphaFoldDB" id="X0TXV9"/>